<dbReference type="InterPro" id="IPR052353">
    <property type="entry name" value="Benzoxazolinone_Detox_Enz"/>
</dbReference>
<comment type="caution">
    <text evidence="6">The sequence shown here is derived from an EMBL/GenBank/DDBJ whole genome shotgun (WGS) entry which is preliminary data.</text>
</comment>
<evidence type="ECO:0000259" key="4">
    <source>
        <dbReference type="PROSITE" id="PS51340"/>
    </source>
</evidence>
<name>A0ABQ1RAV9_9MICO</name>
<dbReference type="PROSITE" id="PS51384">
    <property type="entry name" value="FAD_FR"/>
    <property type="match status" value="1"/>
</dbReference>
<dbReference type="RefSeq" id="WP_188434654.1">
    <property type="nucleotide sequence ID" value="NZ_BMCM01000001.1"/>
</dbReference>
<dbReference type="CDD" id="cd00207">
    <property type="entry name" value="fer2"/>
    <property type="match status" value="1"/>
</dbReference>
<dbReference type="SUPFAM" id="SSF50800">
    <property type="entry name" value="PK beta-barrel domain-like"/>
    <property type="match status" value="1"/>
</dbReference>
<dbReference type="SUPFAM" id="SSF52343">
    <property type="entry name" value="Ferredoxin reductase-like, C-terminal NADP-linked domain"/>
    <property type="match status" value="1"/>
</dbReference>
<keyword evidence="1" id="KW-0479">Metal-binding</keyword>
<dbReference type="InterPro" id="IPR017938">
    <property type="entry name" value="Riboflavin_synthase-like_b-brl"/>
</dbReference>
<reference evidence="7" key="1">
    <citation type="journal article" date="2019" name="Int. J. Syst. Evol. Microbiol.">
        <title>The Global Catalogue of Microorganisms (GCM) 10K type strain sequencing project: providing services to taxonomists for standard genome sequencing and annotation.</title>
        <authorList>
            <consortium name="The Broad Institute Genomics Platform"/>
            <consortium name="The Broad Institute Genome Sequencing Center for Infectious Disease"/>
            <person name="Wu L."/>
            <person name="Ma J."/>
        </authorList>
    </citation>
    <scope>NUCLEOTIDE SEQUENCE [LARGE SCALE GENOMIC DNA]</scope>
    <source>
        <strain evidence="7">CCM 7640</strain>
    </source>
</reference>
<dbReference type="InterPro" id="IPR001041">
    <property type="entry name" value="2Fe-2S_ferredoxin-type"/>
</dbReference>
<dbReference type="InterPro" id="IPR012675">
    <property type="entry name" value="Beta-grasp_dom_sf"/>
</dbReference>
<dbReference type="Proteomes" id="UP000629365">
    <property type="component" value="Unassembled WGS sequence"/>
</dbReference>
<dbReference type="SUPFAM" id="SSF63380">
    <property type="entry name" value="Riboflavin synthase domain-like"/>
    <property type="match status" value="1"/>
</dbReference>
<evidence type="ECO:0000313" key="7">
    <source>
        <dbReference type="Proteomes" id="UP000629365"/>
    </source>
</evidence>
<evidence type="ECO:0000259" key="3">
    <source>
        <dbReference type="PROSITE" id="PS51085"/>
    </source>
</evidence>
<dbReference type="InterPro" id="IPR036010">
    <property type="entry name" value="2Fe-2S_ferredoxin-like_sf"/>
</dbReference>
<dbReference type="Pfam" id="PF00970">
    <property type="entry name" value="FAD_binding_6"/>
    <property type="match status" value="1"/>
</dbReference>
<evidence type="ECO:0000259" key="5">
    <source>
        <dbReference type="PROSITE" id="PS51384"/>
    </source>
</evidence>
<dbReference type="PRINTS" id="PR00409">
    <property type="entry name" value="PHDIOXRDTASE"/>
</dbReference>
<feature type="domain" description="FAD-binding FR-type" evidence="5">
    <location>
        <begin position="226"/>
        <end position="331"/>
    </location>
</feature>
<keyword evidence="1" id="KW-0408">Iron</keyword>
<keyword evidence="1" id="KW-0001">2Fe-2S</keyword>
<dbReference type="InterPro" id="IPR005302">
    <property type="entry name" value="MoCF_Sase_C"/>
</dbReference>
<dbReference type="Gene3D" id="2.40.30.10">
    <property type="entry name" value="Translation factors"/>
    <property type="match status" value="1"/>
</dbReference>
<dbReference type="InterPro" id="IPR039261">
    <property type="entry name" value="FNR_nucleotide-bd"/>
</dbReference>
<dbReference type="InterPro" id="IPR008333">
    <property type="entry name" value="Cbr1-like_FAD-bd_dom"/>
</dbReference>
<sequence>MHLIAFSAGKIRTQLIDGENVRTAYVKSPVPEPWVITTTGAAGDEVAVHSDHLYAFDHESYDYWSEELGVARDDWDDGHFAENLTLDTLDQTQLRVGDRYRLGTATIVVTGPRVPCWKLTWRLGQPKTFMRRFRLSGRSGAYFGVIEPGVVRPGDDLVLLGGGEGMPSVADLSLLCDSGTGVTTVQRETIDRALASEHLSATVRGTLTLKLAGLDRDARNSPGAWRGWRPFEIDEIVEETADVRSFSLKPSDGGILPAFRAGQHVVVRLSAPGAQPIVRTWSLSDFAGEPDRFRITVKRLSGGLGSGALFRAARGELHVELRSPAGRFRLDRGSFRPVVLIAAGIGITPMMAMIRSHLARGHVPPLWLLYASRTPEHTAFREKLDELFGAHDDLNLHYFYSAAPDDAVPEAAAPDRASVHRGRITAERVIDVMRGNYLSVPDGRASIPWFESDMYVCGPVEFNDAVQEGLIAAGANPDHVFAEEFAPSAVDPSAPRRQADATVVYASRGLEKTWVATGEQTLLELAEDSGLELPSDCRAGTCRTCEARLLFGEIDRGESVAVDGTRRALLCIAYPLSDLVVVEPPADSEA</sequence>
<dbReference type="Pfam" id="PF00175">
    <property type="entry name" value="NAD_binding_1"/>
    <property type="match status" value="1"/>
</dbReference>
<feature type="domain" description="2Fe-2S ferredoxin-type" evidence="3">
    <location>
        <begin position="501"/>
        <end position="587"/>
    </location>
</feature>
<dbReference type="PANTHER" id="PTHR30212:SF2">
    <property type="entry name" value="PROTEIN YIIM"/>
    <property type="match status" value="1"/>
</dbReference>
<dbReference type="PANTHER" id="PTHR30212">
    <property type="entry name" value="PROTEIN YIIM"/>
    <property type="match status" value="1"/>
</dbReference>
<dbReference type="PROSITE" id="PS51340">
    <property type="entry name" value="MOSC"/>
    <property type="match status" value="1"/>
</dbReference>
<proteinExistence type="predicted"/>
<dbReference type="CDD" id="cd06184">
    <property type="entry name" value="flavohem_like_fad_nad_binding"/>
    <property type="match status" value="1"/>
</dbReference>
<organism evidence="6 7">
    <name type="scientific">Microbacterium murale</name>
    <dbReference type="NCBI Taxonomy" id="1081040"/>
    <lineage>
        <taxon>Bacteria</taxon>
        <taxon>Bacillati</taxon>
        <taxon>Actinomycetota</taxon>
        <taxon>Actinomycetes</taxon>
        <taxon>Micrococcales</taxon>
        <taxon>Microbacteriaceae</taxon>
        <taxon>Microbacterium</taxon>
    </lineage>
</organism>
<dbReference type="Gene3D" id="3.40.50.80">
    <property type="entry name" value="Nucleotide-binding domain of ferredoxin-NADP reductase (FNR) module"/>
    <property type="match status" value="1"/>
</dbReference>
<dbReference type="Pfam" id="PF00111">
    <property type="entry name" value="Fer2"/>
    <property type="match status" value="1"/>
</dbReference>
<evidence type="ECO:0000256" key="2">
    <source>
        <dbReference type="ARBA" id="ARBA00023014"/>
    </source>
</evidence>
<protein>
    <submittedName>
        <fullName evidence="6">Sulfurase</fullName>
    </submittedName>
</protein>
<evidence type="ECO:0000256" key="1">
    <source>
        <dbReference type="ARBA" id="ARBA00022714"/>
    </source>
</evidence>
<dbReference type="InterPro" id="IPR017927">
    <property type="entry name" value="FAD-bd_FR_type"/>
</dbReference>
<keyword evidence="7" id="KW-1185">Reference proteome</keyword>
<dbReference type="Gene3D" id="2.40.33.20">
    <property type="entry name" value="PK beta-barrel domain-like"/>
    <property type="match status" value="1"/>
</dbReference>
<keyword evidence="2" id="KW-0411">Iron-sulfur</keyword>
<dbReference type="EMBL" id="BMCM01000001">
    <property type="protein sequence ID" value="GGD62331.1"/>
    <property type="molecule type" value="Genomic_DNA"/>
</dbReference>
<feature type="domain" description="MOSC" evidence="4">
    <location>
        <begin position="28"/>
        <end position="160"/>
    </location>
</feature>
<dbReference type="SUPFAM" id="SSF54292">
    <property type="entry name" value="2Fe-2S ferredoxin-like"/>
    <property type="match status" value="1"/>
</dbReference>
<evidence type="ECO:0000313" key="6">
    <source>
        <dbReference type="EMBL" id="GGD62331.1"/>
    </source>
</evidence>
<dbReference type="Gene3D" id="3.10.20.30">
    <property type="match status" value="1"/>
</dbReference>
<accession>A0ABQ1RAV9</accession>
<dbReference type="InterPro" id="IPR011037">
    <property type="entry name" value="Pyrv_Knase-like_insert_dom_sf"/>
</dbReference>
<dbReference type="Pfam" id="PF03473">
    <property type="entry name" value="MOSC"/>
    <property type="match status" value="1"/>
</dbReference>
<dbReference type="PROSITE" id="PS51085">
    <property type="entry name" value="2FE2S_FER_2"/>
    <property type="match status" value="1"/>
</dbReference>
<dbReference type="InterPro" id="IPR001433">
    <property type="entry name" value="OxRdtase_FAD/NAD-bd"/>
</dbReference>
<gene>
    <name evidence="6" type="ORF">GCM10007269_01810</name>
</gene>